<proteinExistence type="inferred from homology"/>
<evidence type="ECO:0000256" key="1">
    <source>
        <dbReference type="ARBA" id="ARBA00001946"/>
    </source>
</evidence>
<keyword evidence="3 8" id="KW-0378">Hydrolase</keyword>
<dbReference type="PANTHER" id="PTHR47267:SF4">
    <property type="entry name" value="PYRIDOXAL PHOSPHATE PHOSPHATASE YIGL"/>
    <property type="match status" value="1"/>
</dbReference>
<reference evidence="7" key="2">
    <citation type="submission" date="2019-09" db="EMBL/GenBank/DDBJ databases">
        <authorList>
            <consortium name="NCBI Pathogen Detection Project"/>
        </authorList>
    </citation>
    <scope>NUCLEOTIDE SEQUENCE</scope>
    <source>
        <strain evidence="7">AUSMDU00005748</strain>
        <strain evidence="6">R404</strain>
    </source>
</reference>
<comment type="cofactor">
    <cofactor evidence="1">
        <name>Mg(2+)</name>
        <dbReference type="ChEBI" id="CHEBI:18420"/>
    </cofactor>
</comment>
<gene>
    <name evidence="8" type="primary">yigL</name>
    <name evidence="7" type="ORF">F6W21_22380</name>
    <name evidence="6" type="ORF">I8Y21_001373</name>
    <name evidence="8" type="ORF">J7S78_24205</name>
</gene>
<dbReference type="NCBIfam" id="TIGR01484">
    <property type="entry name" value="HAD-SF-IIB"/>
    <property type="match status" value="1"/>
</dbReference>
<comment type="caution">
    <text evidence="8">The sequence shown here is derived from an EMBL/GenBank/DDBJ whole genome shotgun (WGS) entry which is preliminary data.</text>
</comment>
<dbReference type="NCBIfam" id="TIGR00099">
    <property type="entry name" value="Cof-subfamily"/>
    <property type="match status" value="1"/>
</dbReference>
<dbReference type="PANTHER" id="PTHR47267">
    <property type="match status" value="1"/>
</dbReference>
<dbReference type="InterPro" id="IPR023214">
    <property type="entry name" value="HAD_sf"/>
</dbReference>
<dbReference type="GeneID" id="93281999"/>
<organism evidence="8 9">
    <name type="scientific">Klebsiella oxytoca</name>
    <dbReference type="NCBI Taxonomy" id="571"/>
    <lineage>
        <taxon>Bacteria</taxon>
        <taxon>Pseudomonadati</taxon>
        <taxon>Pseudomonadota</taxon>
        <taxon>Gammaproteobacteria</taxon>
        <taxon>Enterobacterales</taxon>
        <taxon>Enterobacteriaceae</taxon>
        <taxon>Klebsiella/Raoultella group</taxon>
        <taxon>Klebsiella</taxon>
    </lineage>
</organism>
<protein>
    <submittedName>
        <fullName evidence="8">Sugar/pyridoxal phosphate phosphatase YigL</fullName>
        <ecNumber evidence="8">3.1.3.23</ecNumber>
        <ecNumber evidence="8">3.1.3.74</ecNumber>
    </submittedName>
</protein>
<evidence type="ECO:0000313" key="7">
    <source>
        <dbReference type="EMBL" id="HAU4359078.1"/>
    </source>
</evidence>
<dbReference type="EC" id="3.1.3.23" evidence="8"/>
<evidence type="ECO:0000256" key="5">
    <source>
        <dbReference type="ARBA" id="ARBA00034778"/>
    </source>
</evidence>
<dbReference type="InterPro" id="IPR000150">
    <property type="entry name" value="Cof"/>
</dbReference>
<reference evidence="6" key="1">
    <citation type="journal article" date="2018" name="Genome Biol.">
        <title>SKESA: strategic k-mer extension for scrupulous assemblies.</title>
        <authorList>
            <person name="Souvorov A."/>
            <person name="Agarwala R."/>
            <person name="Lipman D.J."/>
        </authorList>
    </citation>
    <scope>NUCLEOTIDE SEQUENCE</scope>
    <source>
        <strain evidence="7">AUSMDU00005748</strain>
        <strain evidence="6">R404</strain>
    </source>
</reference>
<dbReference type="EC" id="3.1.3.74" evidence="8"/>
<dbReference type="PROSITE" id="PS01229">
    <property type="entry name" value="COF_2"/>
    <property type="match status" value="1"/>
</dbReference>
<dbReference type="SFLD" id="SFLDS00003">
    <property type="entry name" value="Haloacid_Dehalogenase"/>
    <property type="match status" value="1"/>
</dbReference>
<dbReference type="Gene3D" id="3.40.50.1000">
    <property type="entry name" value="HAD superfamily/HAD-like"/>
    <property type="match status" value="1"/>
</dbReference>
<dbReference type="Gene3D" id="3.30.1240.10">
    <property type="match status" value="1"/>
</dbReference>
<keyword evidence="2" id="KW-0479">Metal-binding</keyword>
<dbReference type="RefSeq" id="WP_004107701.1">
    <property type="nucleotide sequence ID" value="NZ_ABJAKY020000019.1"/>
</dbReference>
<sequence length="273" mass="30786">MYQVVASDLDGTLLSPDHCLTPYAKETLKLLTARGINFVFATGRHYIDVGQIRDNLGIKSYMITSNGARVHDSDGKQIFAHNLDRDIAADLFEMMRNDPAIVTNVYREDEWYMNRHRPEEMRFFKEAVFNYKLYEPGELDPEGISKVFFTCDKHEHLLPLEQAINARWGDRVNVSFSTVTCLEVMAGGVSKGHALEAVAKMLGYSLKECIAFGDGMNDAEMLSMAGKGCIMADAHQRLKDLHPELEVIGSNADDAVPHYLRKLYLDEKSLTTE</sequence>
<dbReference type="GO" id="GO:0033883">
    <property type="term" value="F:pyridoxal phosphatase activity"/>
    <property type="evidence" value="ECO:0007669"/>
    <property type="project" value="UniProtKB-EC"/>
</dbReference>
<dbReference type="SUPFAM" id="SSF56784">
    <property type="entry name" value="HAD-like"/>
    <property type="match status" value="1"/>
</dbReference>
<evidence type="ECO:0000313" key="9">
    <source>
        <dbReference type="Proteomes" id="UP000673434"/>
    </source>
</evidence>
<evidence type="ECO:0000256" key="3">
    <source>
        <dbReference type="ARBA" id="ARBA00022801"/>
    </source>
</evidence>
<dbReference type="GO" id="GO:0050308">
    <property type="term" value="F:sugar-phosphatase activity"/>
    <property type="evidence" value="ECO:0007669"/>
    <property type="project" value="UniProtKB-EC"/>
</dbReference>
<evidence type="ECO:0000313" key="6">
    <source>
        <dbReference type="EMBL" id="HAT1680750.1"/>
    </source>
</evidence>
<dbReference type="Proteomes" id="UP000856143">
    <property type="component" value="Unassembled WGS sequence"/>
</dbReference>
<name>A0A9P0U4J2_KLEOX</name>
<evidence type="ECO:0000313" key="8">
    <source>
        <dbReference type="EMBL" id="MBQ0602913.1"/>
    </source>
</evidence>
<dbReference type="PROSITE" id="PS01228">
    <property type="entry name" value="COF_1"/>
    <property type="match status" value="1"/>
</dbReference>
<dbReference type="CDD" id="cd07516">
    <property type="entry name" value="HAD_Pase"/>
    <property type="match status" value="1"/>
</dbReference>
<keyword evidence="9" id="KW-1185">Reference proteome</keyword>
<dbReference type="NCBIfam" id="NF008213">
    <property type="entry name" value="PRK10976.1"/>
    <property type="match status" value="1"/>
</dbReference>
<comment type="similarity">
    <text evidence="5">Belongs to the HAD-like hydrolase superfamily. Cof family.</text>
</comment>
<dbReference type="EMBL" id="JAGKON010000029">
    <property type="protein sequence ID" value="MBQ0602913.1"/>
    <property type="molecule type" value="Genomic_DNA"/>
</dbReference>
<dbReference type="SFLD" id="SFLDG01140">
    <property type="entry name" value="C2.B:_Phosphomannomutase_and_P"/>
    <property type="match status" value="1"/>
</dbReference>
<reference evidence="8 9" key="3">
    <citation type="submission" date="2021-03" db="EMBL/GenBank/DDBJ databases">
        <authorList>
            <person name="Stanton E."/>
        </authorList>
    </citation>
    <scope>NUCLEOTIDE SEQUENCE [LARGE SCALE GENOMIC DNA]</scope>
    <source>
        <strain evidence="8 9">2020EL-00037</strain>
    </source>
</reference>
<keyword evidence="4" id="KW-0460">Magnesium</keyword>
<dbReference type="InterPro" id="IPR036412">
    <property type="entry name" value="HAD-like_sf"/>
</dbReference>
<dbReference type="SFLD" id="SFLDG01144">
    <property type="entry name" value="C2.B.4:_PGP_Like"/>
    <property type="match status" value="1"/>
</dbReference>
<evidence type="ECO:0000256" key="4">
    <source>
        <dbReference type="ARBA" id="ARBA00022842"/>
    </source>
</evidence>
<evidence type="ECO:0000256" key="2">
    <source>
        <dbReference type="ARBA" id="ARBA00022723"/>
    </source>
</evidence>
<dbReference type="Proteomes" id="UP000868497">
    <property type="component" value="Unassembled WGS sequence"/>
</dbReference>
<dbReference type="Pfam" id="PF08282">
    <property type="entry name" value="Hydrolase_3"/>
    <property type="match status" value="1"/>
</dbReference>
<dbReference type="EMBL" id="DACXIC010000034">
    <property type="protein sequence ID" value="HAU4359078.1"/>
    <property type="molecule type" value="Genomic_DNA"/>
</dbReference>
<dbReference type="GO" id="GO:0000287">
    <property type="term" value="F:magnesium ion binding"/>
    <property type="evidence" value="ECO:0007669"/>
    <property type="project" value="UniProtKB-ARBA"/>
</dbReference>
<dbReference type="AlphaFoldDB" id="A0A9P0U4J2"/>
<accession>A0A9P0U4J2</accession>
<dbReference type="EMBL" id="DACSEO010000011">
    <property type="protein sequence ID" value="HAT1680750.1"/>
    <property type="molecule type" value="Genomic_DNA"/>
</dbReference>
<dbReference type="InterPro" id="IPR006379">
    <property type="entry name" value="HAD-SF_hydro_IIB"/>
</dbReference>
<dbReference type="Proteomes" id="UP000673434">
    <property type="component" value="Unassembled WGS sequence"/>
</dbReference>